<dbReference type="Pfam" id="PF01144">
    <property type="entry name" value="CoA_trans"/>
    <property type="match status" value="1"/>
</dbReference>
<dbReference type="PANTHER" id="PTHR43293">
    <property type="entry name" value="ACETATE COA-TRANSFERASE YDIF"/>
    <property type="match status" value="1"/>
</dbReference>
<accession>A0ABR6VIA1</accession>
<dbReference type="InterPro" id="IPR004165">
    <property type="entry name" value="CoA_trans_fam_I"/>
</dbReference>
<dbReference type="SMART" id="SM00882">
    <property type="entry name" value="CoA_trans"/>
    <property type="match status" value="2"/>
</dbReference>
<dbReference type="PANTHER" id="PTHR43293:SF1">
    <property type="entry name" value="ACETATE COA-TRANSFERASE YDIF"/>
    <property type="match status" value="1"/>
</dbReference>
<evidence type="ECO:0000256" key="1">
    <source>
        <dbReference type="ARBA" id="ARBA00007154"/>
    </source>
</evidence>
<sequence length="511" mass="55125">MTTFISADEAVSLIHDHATFAHSGFVGAGLPDFLLKALRDHFDRTGSPQGLTYIKSIGDSDKKGRGADRLAADGLISTIITSHTGLEPALSRYIHEEKCLAYMIPLGTLLKLFRAQAAHQPGVWTRTGLMTFIDPRLEGGKVNLRTQTEGNELVRLVEVDGKEYLYYPSLPIQVCFIRGTYADEDGNILMDKESLIADQFELAAAAHASKGIVIAQVEGIVERRSFDARRIVVPRMLVDYVVQAPPAYHCQSLARPDFLPELTGAIRTPLTALQPLPLDARKVCASRAVQELQPQALINLGIGMPQGVAAAAAEKGLADGLTFSVESGVLGGVPLTGTDMGAALNPEAICKTADMLDLYDGGCLDLAVLGLAEIDRLGNINVSKFNGHVTGPGGFIDIAQNTKRLIFMGTFTAGGLKEEISQGKLHIVHEGAYKKFKQTVEQITFSAAYAVETGQDVLIVTERAVFRLTADGLVLTEIAPGIRLEEDVLAQMDFRPRLAEPLLTMDTALFT</sequence>
<evidence type="ECO:0000256" key="2">
    <source>
        <dbReference type="ARBA" id="ARBA00022679"/>
    </source>
</evidence>
<dbReference type="InterPro" id="IPR014388">
    <property type="entry name" value="3-oxoacid_CoA-transferase"/>
</dbReference>
<comment type="caution">
    <text evidence="4">The sequence shown here is derived from an EMBL/GenBank/DDBJ whole genome shotgun (WGS) entry which is preliminary data.</text>
</comment>
<gene>
    <name evidence="4" type="ORF">H8J70_07190</name>
</gene>
<evidence type="ECO:0000313" key="4">
    <source>
        <dbReference type="EMBL" id="MBC3537032.1"/>
    </source>
</evidence>
<organism evidence="4 5">
    <name type="scientific">Megasphaera hominis</name>
    <dbReference type="NCBI Taxonomy" id="159836"/>
    <lineage>
        <taxon>Bacteria</taxon>
        <taxon>Bacillati</taxon>
        <taxon>Bacillota</taxon>
        <taxon>Negativicutes</taxon>
        <taxon>Veillonellales</taxon>
        <taxon>Veillonellaceae</taxon>
        <taxon>Megasphaera</taxon>
    </lineage>
</organism>
<dbReference type="Gene3D" id="3.40.1080.10">
    <property type="entry name" value="Glutaconate Coenzyme A-transferase"/>
    <property type="match status" value="2"/>
</dbReference>
<dbReference type="Proteomes" id="UP000606870">
    <property type="component" value="Unassembled WGS sequence"/>
</dbReference>
<keyword evidence="5" id="KW-1185">Reference proteome</keyword>
<dbReference type="InterPro" id="IPR037171">
    <property type="entry name" value="NagB/RpiA_transferase-like"/>
</dbReference>
<dbReference type="PIRSF" id="PIRSF000858">
    <property type="entry name" value="SCOT-t"/>
    <property type="match status" value="1"/>
</dbReference>
<comment type="similarity">
    <text evidence="1 3">Belongs to the 3-oxoacid CoA-transferase family.</text>
</comment>
<dbReference type="RefSeq" id="WP_186503186.1">
    <property type="nucleotide sequence ID" value="NZ_JACOGK010000018.1"/>
</dbReference>
<evidence type="ECO:0000256" key="3">
    <source>
        <dbReference type="PIRNR" id="PIRNR000858"/>
    </source>
</evidence>
<protein>
    <submittedName>
        <fullName evidence="4">Malonate decarboxylase subunit alpha</fullName>
    </submittedName>
</protein>
<proteinExistence type="inferred from homology"/>
<name>A0ABR6VIA1_9FIRM</name>
<reference evidence="4 5" key="1">
    <citation type="submission" date="2020-08" db="EMBL/GenBank/DDBJ databases">
        <authorList>
            <person name="Liu C."/>
            <person name="Sun Q."/>
        </authorList>
    </citation>
    <scope>NUCLEOTIDE SEQUENCE [LARGE SCALE GENOMIC DNA]</scope>
    <source>
        <strain evidence="4 5">NSJ-59</strain>
    </source>
</reference>
<dbReference type="SUPFAM" id="SSF100950">
    <property type="entry name" value="NagB/RpiA/CoA transferase-like"/>
    <property type="match status" value="2"/>
</dbReference>
<evidence type="ECO:0000313" key="5">
    <source>
        <dbReference type="Proteomes" id="UP000606870"/>
    </source>
</evidence>
<dbReference type="EMBL" id="JACOGK010000018">
    <property type="protein sequence ID" value="MBC3537032.1"/>
    <property type="molecule type" value="Genomic_DNA"/>
</dbReference>
<keyword evidence="2 3" id="KW-0808">Transferase</keyword>